<protein>
    <recommendedName>
        <fullName evidence="7">Lipase</fullName>
    </recommendedName>
</protein>
<dbReference type="InterPro" id="IPR006693">
    <property type="entry name" value="AB_hydrolase_lipase"/>
</dbReference>
<keyword evidence="5" id="KW-0443">Lipid metabolism</keyword>
<feature type="active site" description="Charge relay system" evidence="8">
    <location>
        <position position="350"/>
    </location>
</feature>
<dbReference type="InterPro" id="IPR029058">
    <property type="entry name" value="AB_hydrolase_fold"/>
</dbReference>
<dbReference type="GO" id="GO:0016787">
    <property type="term" value="F:hydrolase activity"/>
    <property type="evidence" value="ECO:0007669"/>
    <property type="project" value="UniProtKB-KW"/>
</dbReference>
<evidence type="ECO:0000259" key="10">
    <source>
        <dbReference type="Pfam" id="PF04083"/>
    </source>
</evidence>
<feature type="active site" description="Nucleophile" evidence="8">
    <location>
        <position position="178"/>
    </location>
</feature>
<dbReference type="Proteomes" id="UP001516400">
    <property type="component" value="Unassembled WGS sequence"/>
</dbReference>
<accession>A0ABD2MKV3</accession>
<evidence type="ECO:0000256" key="2">
    <source>
        <dbReference type="ARBA" id="ARBA00022729"/>
    </source>
</evidence>
<keyword evidence="6" id="KW-0325">Glycoprotein</keyword>
<dbReference type="SUPFAM" id="SSF53474">
    <property type="entry name" value="alpha/beta-Hydrolases"/>
    <property type="match status" value="1"/>
</dbReference>
<dbReference type="EMBL" id="JABFTP020000001">
    <property type="protein sequence ID" value="KAL3266972.1"/>
    <property type="molecule type" value="Genomic_DNA"/>
</dbReference>
<dbReference type="Pfam" id="PF04083">
    <property type="entry name" value="Abhydro_lipase"/>
    <property type="match status" value="1"/>
</dbReference>
<sequence>MIKFLSFFAISVFCSIQISLGEIVNVELGGPLGWRFDPDEDLNTPQIIRRHGYPAESHIVETEDGYLLTVHRIPGSRDGNRGGQPILLQHGLLSSSADWVDEGNASLAFLLADDGYDVWLGNARGNHYSIGHTKLSTDSKEFWDFSWHEMGVYDLPAVIRFISKTTGKGGDILYVGHSMGTTMFFVFSSLKPEIAKLVKFMVALAPVAYMKHVRSPIRYLTPFVNEEQWIAEHLGIKEFLPSSKLLHFFTYECQIIDTGRICDNIVFILCGADKEEYNEDIMPIVLPHIPAGSSTKAVLHYGQEIKNNGNFQEYDYGMEGNLAHYGTETPPFYNLTHIKVPIYLMYAANDYMTGPIDVVRLSKQLKNLVGMYLIPLKSFNHIDFLVGKRAPEAVYKPLTKILGNFSSSFNEDISVKLV</sequence>
<proteinExistence type="inferred from homology"/>
<keyword evidence="12" id="KW-1185">Reference proteome</keyword>
<name>A0ABD2MKV3_9CUCU</name>
<feature type="signal peptide" evidence="9">
    <location>
        <begin position="1"/>
        <end position="21"/>
    </location>
</feature>
<comment type="similarity">
    <text evidence="1 7">Belongs to the AB hydrolase superfamily. Lipase family.</text>
</comment>
<evidence type="ECO:0000313" key="12">
    <source>
        <dbReference type="Proteomes" id="UP001516400"/>
    </source>
</evidence>
<comment type="caution">
    <text evidence="11">The sequence shown here is derived from an EMBL/GenBank/DDBJ whole genome shotgun (WGS) entry which is preliminary data.</text>
</comment>
<dbReference type="PIRSF" id="PIRSF000862">
    <property type="entry name" value="Steryl_ester_lip"/>
    <property type="match status" value="1"/>
</dbReference>
<dbReference type="InterPro" id="IPR025483">
    <property type="entry name" value="Lipase_euk"/>
</dbReference>
<keyword evidence="4 7" id="KW-0442">Lipid degradation</keyword>
<evidence type="ECO:0000256" key="1">
    <source>
        <dbReference type="ARBA" id="ARBA00010701"/>
    </source>
</evidence>
<dbReference type="FunFam" id="3.40.50.1820:FF:000021">
    <property type="entry name" value="Lipase"/>
    <property type="match status" value="1"/>
</dbReference>
<dbReference type="GO" id="GO:0016042">
    <property type="term" value="P:lipid catabolic process"/>
    <property type="evidence" value="ECO:0007669"/>
    <property type="project" value="UniProtKB-KW"/>
</dbReference>
<evidence type="ECO:0000256" key="4">
    <source>
        <dbReference type="ARBA" id="ARBA00022963"/>
    </source>
</evidence>
<keyword evidence="3 7" id="KW-0378">Hydrolase</keyword>
<dbReference type="AlphaFoldDB" id="A0ABD2MKV3"/>
<feature type="chain" id="PRO_5044826943" description="Lipase" evidence="9">
    <location>
        <begin position="22"/>
        <end position="418"/>
    </location>
</feature>
<organism evidence="11 12">
    <name type="scientific">Cryptolaemus montrouzieri</name>
    <dbReference type="NCBI Taxonomy" id="559131"/>
    <lineage>
        <taxon>Eukaryota</taxon>
        <taxon>Metazoa</taxon>
        <taxon>Ecdysozoa</taxon>
        <taxon>Arthropoda</taxon>
        <taxon>Hexapoda</taxon>
        <taxon>Insecta</taxon>
        <taxon>Pterygota</taxon>
        <taxon>Neoptera</taxon>
        <taxon>Endopterygota</taxon>
        <taxon>Coleoptera</taxon>
        <taxon>Polyphaga</taxon>
        <taxon>Cucujiformia</taxon>
        <taxon>Coccinelloidea</taxon>
        <taxon>Coccinellidae</taxon>
        <taxon>Scymninae</taxon>
        <taxon>Scymnini</taxon>
        <taxon>Cryptolaemus</taxon>
    </lineage>
</organism>
<evidence type="ECO:0000256" key="3">
    <source>
        <dbReference type="ARBA" id="ARBA00022801"/>
    </source>
</evidence>
<dbReference type="Gene3D" id="3.40.50.1820">
    <property type="entry name" value="alpha/beta hydrolase"/>
    <property type="match status" value="1"/>
</dbReference>
<evidence type="ECO:0000256" key="9">
    <source>
        <dbReference type="SAM" id="SignalP"/>
    </source>
</evidence>
<dbReference type="PANTHER" id="PTHR11005">
    <property type="entry name" value="LYSOSOMAL ACID LIPASE-RELATED"/>
    <property type="match status" value="1"/>
</dbReference>
<evidence type="ECO:0000256" key="6">
    <source>
        <dbReference type="ARBA" id="ARBA00023180"/>
    </source>
</evidence>
<reference evidence="11 12" key="1">
    <citation type="journal article" date="2021" name="BMC Biol.">
        <title>Horizontally acquired antibacterial genes associated with adaptive radiation of ladybird beetles.</title>
        <authorList>
            <person name="Li H.S."/>
            <person name="Tang X.F."/>
            <person name="Huang Y.H."/>
            <person name="Xu Z.Y."/>
            <person name="Chen M.L."/>
            <person name="Du X.Y."/>
            <person name="Qiu B.Y."/>
            <person name="Chen P.T."/>
            <person name="Zhang W."/>
            <person name="Slipinski A."/>
            <person name="Escalona H.E."/>
            <person name="Waterhouse R.M."/>
            <person name="Zwick A."/>
            <person name="Pang H."/>
        </authorList>
    </citation>
    <scope>NUCLEOTIDE SEQUENCE [LARGE SCALE GENOMIC DNA]</scope>
    <source>
        <strain evidence="11">SYSU2018</strain>
    </source>
</reference>
<feature type="active site" description="Charge relay system" evidence="8">
    <location>
        <position position="381"/>
    </location>
</feature>
<keyword evidence="2 9" id="KW-0732">Signal</keyword>
<evidence type="ECO:0000256" key="7">
    <source>
        <dbReference type="PIRNR" id="PIRNR000862"/>
    </source>
</evidence>
<feature type="domain" description="Partial AB-hydrolase lipase" evidence="10">
    <location>
        <begin position="44"/>
        <end position="100"/>
    </location>
</feature>
<evidence type="ECO:0000256" key="5">
    <source>
        <dbReference type="ARBA" id="ARBA00023098"/>
    </source>
</evidence>
<gene>
    <name evidence="11" type="ORF">HHI36_011121</name>
</gene>
<evidence type="ECO:0000313" key="11">
    <source>
        <dbReference type="EMBL" id="KAL3266972.1"/>
    </source>
</evidence>
<evidence type="ECO:0000256" key="8">
    <source>
        <dbReference type="PIRSR" id="PIRSR000862-1"/>
    </source>
</evidence>